<dbReference type="Proteomes" id="UP000318571">
    <property type="component" value="Chromosome 5"/>
</dbReference>
<organism evidence="1 2">
    <name type="scientific">Tigriopus californicus</name>
    <name type="common">Marine copepod</name>
    <dbReference type="NCBI Taxonomy" id="6832"/>
    <lineage>
        <taxon>Eukaryota</taxon>
        <taxon>Metazoa</taxon>
        <taxon>Ecdysozoa</taxon>
        <taxon>Arthropoda</taxon>
        <taxon>Crustacea</taxon>
        <taxon>Multicrustacea</taxon>
        <taxon>Hexanauplia</taxon>
        <taxon>Copepoda</taxon>
        <taxon>Harpacticoida</taxon>
        <taxon>Harpacticidae</taxon>
        <taxon>Tigriopus</taxon>
    </lineage>
</organism>
<dbReference type="EMBL" id="VCGU01000004">
    <property type="protein sequence ID" value="TRY76722.1"/>
    <property type="molecule type" value="Genomic_DNA"/>
</dbReference>
<reference evidence="1 2" key="1">
    <citation type="journal article" date="2018" name="Nat. Ecol. Evol.">
        <title>Genomic signatures of mitonuclear coevolution across populations of Tigriopus californicus.</title>
        <authorList>
            <person name="Barreto F.S."/>
            <person name="Watson E.T."/>
            <person name="Lima T.G."/>
            <person name="Willett C.S."/>
            <person name="Edmands S."/>
            <person name="Li W."/>
            <person name="Burton R.S."/>
        </authorList>
    </citation>
    <scope>NUCLEOTIDE SEQUENCE [LARGE SCALE GENOMIC DNA]</scope>
    <source>
        <strain evidence="1 2">San Diego</strain>
    </source>
</reference>
<evidence type="ECO:0000313" key="2">
    <source>
        <dbReference type="Proteomes" id="UP000318571"/>
    </source>
</evidence>
<proteinExistence type="predicted"/>
<keyword evidence="2" id="KW-1185">Reference proteome</keyword>
<gene>
    <name evidence="1" type="ORF">TCAL_07922</name>
</gene>
<sequence length="32" mass="3820">MIGVEKDKLKWIRGFVDSNSLPLDVWRHPINR</sequence>
<protein>
    <submittedName>
        <fullName evidence="1">Uncharacterized protein</fullName>
    </submittedName>
</protein>
<dbReference type="AlphaFoldDB" id="A0A553PGB7"/>
<comment type="caution">
    <text evidence="1">The sequence shown here is derived from an EMBL/GenBank/DDBJ whole genome shotgun (WGS) entry which is preliminary data.</text>
</comment>
<accession>A0A553PGB7</accession>
<evidence type="ECO:0000313" key="1">
    <source>
        <dbReference type="EMBL" id="TRY76722.1"/>
    </source>
</evidence>
<name>A0A553PGB7_TIGCA</name>